<organism evidence="16 17">
    <name type="scientific">Deinococcus cellulosilyticus (strain DSM 18568 / NBRC 106333 / KACC 11606 / 5516J-15)</name>
    <dbReference type="NCBI Taxonomy" id="1223518"/>
    <lineage>
        <taxon>Bacteria</taxon>
        <taxon>Thermotogati</taxon>
        <taxon>Deinococcota</taxon>
        <taxon>Deinococci</taxon>
        <taxon>Deinococcales</taxon>
        <taxon>Deinococcaceae</taxon>
        <taxon>Deinococcus</taxon>
    </lineage>
</organism>
<comment type="caution">
    <text evidence="16">The sequence shown here is derived from an EMBL/GenBank/DDBJ whole genome shotgun (WGS) entry which is preliminary data.</text>
</comment>
<keyword evidence="6 13" id="KW-0812">Transmembrane</keyword>
<comment type="subcellular location">
    <subcellularLocation>
        <location evidence="1">Cell inner membrane</location>
        <topology evidence="1">Multi-pass membrane protein</topology>
    </subcellularLocation>
    <subcellularLocation>
        <location evidence="13">Cell membrane</location>
        <topology evidence="13">Multi-pass membrane protein</topology>
    </subcellularLocation>
</comment>
<dbReference type="InterPro" id="IPR047196">
    <property type="entry name" value="YidC_ALB_C"/>
</dbReference>
<keyword evidence="14" id="KW-0732">Signal</keyword>
<evidence type="ECO:0000256" key="8">
    <source>
        <dbReference type="ARBA" id="ARBA00022989"/>
    </source>
</evidence>
<dbReference type="Pfam" id="PF02096">
    <property type="entry name" value="60KD_IMP"/>
    <property type="match status" value="1"/>
</dbReference>
<evidence type="ECO:0000313" key="16">
    <source>
        <dbReference type="EMBL" id="GEM48168.1"/>
    </source>
</evidence>
<protein>
    <recommendedName>
        <fullName evidence="3 13">Membrane protein insertase YidC</fullName>
    </recommendedName>
    <alternativeName>
        <fullName evidence="12 13">Foldase YidC</fullName>
    </alternativeName>
    <alternativeName>
        <fullName evidence="11 13">Membrane integrase YidC</fullName>
    </alternativeName>
    <alternativeName>
        <fullName evidence="13">Membrane protein YidC</fullName>
    </alternativeName>
</protein>
<evidence type="ECO:0000256" key="1">
    <source>
        <dbReference type="ARBA" id="ARBA00004429"/>
    </source>
</evidence>
<keyword evidence="17" id="KW-1185">Reference proteome</keyword>
<feature type="transmembrane region" description="Helical" evidence="13">
    <location>
        <begin position="370"/>
        <end position="391"/>
    </location>
</feature>
<dbReference type="InterPro" id="IPR038221">
    <property type="entry name" value="YidC_periplasmic_sf"/>
</dbReference>
<keyword evidence="10 13" id="KW-0143">Chaperone</keyword>
<dbReference type="PANTHER" id="PTHR12428:SF65">
    <property type="entry name" value="CYTOCHROME C OXIDASE ASSEMBLY PROTEIN COX18, MITOCHONDRIAL"/>
    <property type="match status" value="1"/>
</dbReference>
<dbReference type="InterPro" id="IPR001708">
    <property type="entry name" value="YidC/ALB3/OXA1/COX18"/>
</dbReference>
<comment type="subunit">
    <text evidence="13">Interacts with the Sec translocase complex via SecD. Specifically interacts with transmembrane segments of nascent integral membrane proteins during membrane integration.</text>
</comment>
<evidence type="ECO:0000256" key="4">
    <source>
        <dbReference type="ARBA" id="ARBA00022448"/>
    </source>
</evidence>
<evidence type="ECO:0000256" key="14">
    <source>
        <dbReference type="SAM" id="SignalP"/>
    </source>
</evidence>
<evidence type="ECO:0000259" key="15">
    <source>
        <dbReference type="Pfam" id="PF02096"/>
    </source>
</evidence>
<accession>A0A511N6S8</accession>
<reference evidence="16 17" key="1">
    <citation type="submission" date="2019-07" db="EMBL/GenBank/DDBJ databases">
        <title>Whole genome shotgun sequence of Deinococcus cellulosilyticus NBRC 106333.</title>
        <authorList>
            <person name="Hosoyama A."/>
            <person name="Uohara A."/>
            <person name="Ohji S."/>
            <person name="Ichikawa N."/>
        </authorList>
    </citation>
    <scope>NUCLEOTIDE SEQUENCE [LARGE SCALE GENOMIC DNA]</scope>
    <source>
        <strain evidence="16 17">NBRC 106333</strain>
    </source>
</reference>
<proteinExistence type="inferred from homology"/>
<feature type="chain" id="PRO_5021940242" description="Membrane protein insertase YidC" evidence="14">
    <location>
        <begin position="20"/>
        <end position="493"/>
    </location>
</feature>
<feature type="transmembrane region" description="Helical" evidence="13">
    <location>
        <begin position="411"/>
        <end position="430"/>
    </location>
</feature>
<gene>
    <name evidence="13 16" type="primary">yidC</name>
    <name evidence="16" type="ORF">DC3_38030</name>
</gene>
<dbReference type="AlphaFoldDB" id="A0A511N6S8"/>
<evidence type="ECO:0000256" key="9">
    <source>
        <dbReference type="ARBA" id="ARBA00023136"/>
    </source>
</evidence>
<dbReference type="EMBL" id="BJXB01000018">
    <property type="protein sequence ID" value="GEM48168.1"/>
    <property type="molecule type" value="Genomic_DNA"/>
</dbReference>
<dbReference type="NCBIfam" id="TIGR03592">
    <property type="entry name" value="yidC_oxa1_cterm"/>
    <property type="match status" value="1"/>
</dbReference>
<evidence type="ECO:0000256" key="7">
    <source>
        <dbReference type="ARBA" id="ARBA00022927"/>
    </source>
</evidence>
<keyword evidence="4 13" id="KW-0813">Transport</keyword>
<dbReference type="GO" id="GO:0015031">
    <property type="term" value="P:protein transport"/>
    <property type="evidence" value="ECO:0007669"/>
    <property type="project" value="UniProtKB-KW"/>
</dbReference>
<evidence type="ECO:0000256" key="13">
    <source>
        <dbReference type="HAMAP-Rule" id="MF_01810"/>
    </source>
</evidence>
<dbReference type="GO" id="GO:0051205">
    <property type="term" value="P:protein insertion into membrane"/>
    <property type="evidence" value="ECO:0007669"/>
    <property type="project" value="TreeGrafter"/>
</dbReference>
<name>A0A511N6S8_DEIC1</name>
<dbReference type="GO" id="GO:0005886">
    <property type="term" value="C:plasma membrane"/>
    <property type="evidence" value="ECO:0007669"/>
    <property type="project" value="UniProtKB-SubCell"/>
</dbReference>
<feature type="signal peptide" evidence="14">
    <location>
        <begin position="1"/>
        <end position="19"/>
    </location>
</feature>
<feature type="domain" description="Membrane insertase YidC/Oxa/ALB C-terminal" evidence="15">
    <location>
        <begin position="305"/>
        <end position="479"/>
    </location>
</feature>
<keyword evidence="8 13" id="KW-1133">Transmembrane helix</keyword>
<comment type="function">
    <text evidence="13">Required for the insertion and/or proper folding and/or complex formation of integral membrane proteins into the membrane. Involved in integration of membrane proteins that insert both dependently and independently of the Sec translocase complex, as well as at least some lipoproteins. Aids folding of multispanning membrane proteins.</text>
</comment>
<dbReference type="CDD" id="cd20070">
    <property type="entry name" value="5TM_YidC_Alb3"/>
    <property type="match status" value="1"/>
</dbReference>
<dbReference type="GO" id="GO:0032977">
    <property type="term" value="F:membrane insertase activity"/>
    <property type="evidence" value="ECO:0007669"/>
    <property type="project" value="InterPro"/>
</dbReference>
<feature type="transmembrane region" description="Helical" evidence="13">
    <location>
        <begin position="297"/>
        <end position="320"/>
    </location>
</feature>
<evidence type="ECO:0000256" key="12">
    <source>
        <dbReference type="ARBA" id="ARBA00033342"/>
    </source>
</evidence>
<evidence type="ECO:0000256" key="6">
    <source>
        <dbReference type="ARBA" id="ARBA00022692"/>
    </source>
</evidence>
<dbReference type="PANTHER" id="PTHR12428">
    <property type="entry name" value="OXA1"/>
    <property type="match status" value="1"/>
</dbReference>
<evidence type="ECO:0000256" key="11">
    <source>
        <dbReference type="ARBA" id="ARBA00033245"/>
    </source>
</evidence>
<evidence type="ECO:0000256" key="2">
    <source>
        <dbReference type="ARBA" id="ARBA00010527"/>
    </source>
</evidence>
<dbReference type="OrthoDB" id="9780552at2"/>
<evidence type="ECO:0000256" key="10">
    <source>
        <dbReference type="ARBA" id="ARBA00023186"/>
    </source>
</evidence>
<evidence type="ECO:0000256" key="5">
    <source>
        <dbReference type="ARBA" id="ARBA00022475"/>
    </source>
</evidence>
<sequence>MKKLAVLLPILMFAGSAFANINPHWIRNVDVNGDKSPDVIATTNLFDIAFNQQGEVVGWFVKPVKGTSTITEKNGVVNASRLNNAPNLLQVRNQNGKDKIWGKAFAIPLEGTVTAEDAVLNPRPGVEVKGESTDTLTAVFKYTQGDATVTKTFTIHARKYTIDAKINVEGASNYQLSFEGLQNIAQPNIKGIGKNDATLVSTGEVKNVNYVSLQGGKASTQPALVVVPTGETTADGLLNPTKVALTNLNGETNLRVYGGFNEAIRLHLEGYLGLPGLFDPSFVLGNLGIYTSNFLTWMYNLVGNWGLAIILLTIIIRLAMWPLMQAQYKSMAEMQAIQPLVTEINKKYADDAQKRGQATMQLYQEHGVNPFGGCLPMFLPMPILIVLWQVFSRFEFTTGFLWLPDLALPDPYYIMVILYIGAMFLQTWVSTRKNPEMFRQQLFMFAIFIFLALQFPSGVTLYYTLFTLLGLGQQILINRQVERHMEMKKVSKA</sequence>
<dbReference type="RefSeq" id="WP_146887030.1">
    <property type="nucleotide sequence ID" value="NZ_BJXB01000018.1"/>
</dbReference>
<dbReference type="Proteomes" id="UP000321306">
    <property type="component" value="Unassembled WGS sequence"/>
</dbReference>
<comment type="similarity">
    <text evidence="2 13">Belongs to the OXA1/ALB3/YidC family. Type 1 subfamily.</text>
</comment>
<dbReference type="InterPro" id="IPR028055">
    <property type="entry name" value="YidC/Oxa/ALB_C"/>
</dbReference>
<dbReference type="HAMAP" id="MF_01810">
    <property type="entry name" value="YidC_type1"/>
    <property type="match status" value="1"/>
</dbReference>
<evidence type="ECO:0000256" key="3">
    <source>
        <dbReference type="ARBA" id="ARBA00015325"/>
    </source>
</evidence>
<keyword evidence="9 13" id="KW-0472">Membrane</keyword>
<dbReference type="Gene3D" id="2.70.98.90">
    <property type="match status" value="1"/>
</dbReference>
<keyword evidence="5 13" id="KW-1003">Cell membrane</keyword>
<feature type="transmembrane region" description="Helical" evidence="13">
    <location>
        <begin position="442"/>
        <end position="463"/>
    </location>
</feature>
<dbReference type="InterPro" id="IPR019998">
    <property type="entry name" value="Membr_insert_YidC"/>
</dbReference>
<keyword evidence="7 13" id="KW-0653">Protein transport</keyword>
<evidence type="ECO:0000313" key="17">
    <source>
        <dbReference type="Proteomes" id="UP000321306"/>
    </source>
</evidence>